<sequence>MSDREPYYYPSYANDDSPLLFMSSEPDSFQLGGGQDAQQVWSPSPTLEDMWGLDSIPPSLSVPSPAFGDQSFDNDHYPFGHTMLTTIPSINIDTTIATPYMNARGPSSSVSTTPLTPGFVSPSQPGYSSSPSLPAVTPPTPVHTLGPSDTFPPFVSSAPVSPYVTQHHPWPMLKQNPSPDSERILPFSDHQRGPMVPQKRYKPHTSSDRRRYVDEVNLEPSIHFFMQKPDEEGIPLRDAMHGRFARLVARDEPMFQERGPSISVRINWPGYQPWSRQIPTRDFRNPPGPITRAKLAKNVAKSVARFIAEHKGRQMEEDGDPAWAVGPQKIDVFDLVLVRLDHVSKGSWQAQLQLVRPRS</sequence>
<proteinExistence type="predicted"/>
<evidence type="ECO:0000256" key="1">
    <source>
        <dbReference type="SAM" id="MobiDB-lite"/>
    </source>
</evidence>
<evidence type="ECO:0000313" key="2">
    <source>
        <dbReference type="EMBL" id="KAI0305906.1"/>
    </source>
</evidence>
<feature type="region of interest" description="Disordered" evidence="1">
    <location>
        <begin position="104"/>
        <end position="137"/>
    </location>
</feature>
<gene>
    <name evidence="2" type="ORF">B0F90DRAFT_938960</name>
</gene>
<feature type="region of interest" description="Disordered" evidence="1">
    <location>
        <begin position="168"/>
        <end position="209"/>
    </location>
</feature>
<accession>A0AAD4M8R1</accession>
<protein>
    <submittedName>
        <fullName evidence="2">Uncharacterized protein</fullName>
    </submittedName>
</protein>
<dbReference type="Proteomes" id="UP001203297">
    <property type="component" value="Unassembled WGS sequence"/>
</dbReference>
<feature type="region of interest" description="Disordered" evidence="1">
    <location>
        <begin position="25"/>
        <end position="44"/>
    </location>
</feature>
<reference evidence="2" key="1">
    <citation type="journal article" date="2022" name="New Phytol.">
        <title>Evolutionary transition to the ectomycorrhizal habit in the genomes of a hyperdiverse lineage of mushroom-forming fungi.</title>
        <authorList>
            <person name="Looney B."/>
            <person name="Miyauchi S."/>
            <person name="Morin E."/>
            <person name="Drula E."/>
            <person name="Courty P.E."/>
            <person name="Kohler A."/>
            <person name="Kuo A."/>
            <person name="LaButti K."/>
            <person name="Pangilinan J."/>
            <person name="Lipzen A."/>
            <person name="Riley R."/>
            <person name="Andreopoulos W."/>
            <person name="He G."/>
            <person name="Johnson J."/>
            <person name="Nolan M."/>
            <person name="Tritt A."/>
            <person name="Barry K.W."/>
            <person name="Grigoriev I.V."/>
            <person name="Nagy L.G."/>
            <person name="Hibbett D."/>
            <person name="Henrissat B."/>
            <person name="Matheny P.B."/>
            <person name="Labbe J."/>
            <person name="Martin F.M."/>
        </authorList>
    </citation>
    <scope>NUCLEOTIDE SEQUENCE</scope>
    <source>
        <strain evidence="2">BPL690</strain>
    </source>
</reference>
<dbReference type="EMBL" id="WTXG01000004">
    <property type="protein sequence ID" value="KAI0305906.1"/>
    <property type="molecule type" value="Genomic_DNA"/>
</dbReference>
<dbReference type="AlphaFoldDB" id="A0AAD4M8R1"/>
<comment type="caution">
    <text evidence="2">The sequence shown here is derived from an EMBL/GenBank/DDBJ whole genome shotgun (WGS) entry which is preliminary data.</text>
</comment>
<feature type="compositionally biased region" description="Low complexity" evidence="1">
    <location>
        <begin position="106"/>
        <end position="134"/>
    </location>
</feature>
<evidence type="ECO:0000313" key="3">
    <source>
        <dbReference type="Proteomes" id="UP001203297"/>
    </source>
</evidence>
<keyword evidence="3" id="KW-1185">Reference proteome</keyword>
<name>A0AAD4M8R1_9AGAM</name>
<organism evidence="2 3">
    <name type="scientific">Multifurca ochricompacta</name>
    <dbReference type="NCBI Taxonomy" id="376703"/>
    <lineage>
        <taxon>Eukaryota</taxon>
        <taxon>Fungi</taxon>
        <taxon>Dikarya</taxon>
        <taxon>Basidiomycota</taxon>
        <taxon>Agaricomycotina</taxon>
        <taxon>Agaricomycetes</taxon>
        <taxon>Russulales</taxon>
        <taxon>Russulaceae</taxon>
        <taxon>Multifurca</taxon>
    </lineage>
</organism>